<dbReference type="RefSeq" id="WP_091264763.1">
    <property type="nucleotide sequence ID" value="NZ_FNFK01000004.1"/>
</dbReference>
<dbReference type="SMART" id="SM00530">
    <property type="entry name" value="HTH_XRE"/>
    <property type="match status" value="1"/>
</dbReference>
<feature type="region of interest" description="Disordered" evidence="2">
    <location>
        <begin position="75"/>
        <end position="97"/>
    </location>
</feature>
<dbReference type="Pfam" id="PF01381">
    <property type="entry name" value="HTH_3"/>
    <property type="match status" value="1"/>
</dbReference>
<keyword evidence="1 4" id="KW-0238">DNA-binding</keyword>
<dbReference type="Proteomes" id="UP000199433">
    <property type="component" value="Unassembled WGS sequence"/>
</dbReference>
<organism evidence="4 5">
    <name type="scientific">Alkalibacterium thalassium</name>
    <dbReference type="NCBI Taxonomy" id="426701"/>
    <lineage>
        <taxon>Bacteria</taxon>
        <taxon>Bacillati</taxon>
        <taxon>Bacillota</taxon>
        <taxon>Bacilli</taxon>
        <taxon>Lactobacillales</taxon>
        <taxon>Carnobacteriaceae</taxon>
        <taxon>Alkalibacterium</taxon>
    </lineage>
</organism>
<dbReference type="STRING" id="426701.SAMN04488098_100417"/>
<name>A0A1G8WHB1_9LACT</name>
<evidence type="ECO:0000256" key="1">
    <source>
        <dbReference type="ARBA" id="ARBA00023125"/>
    </source>
</evidence>
<dbReference type="PANTHER" id="PTHR46558">
    <property type="entry name" value="TRACRIPTIONAL REGULATORY PROTEIN-RELATED-RELATED"/>
    <property type="match status" value="1"/>
</dbReference>
<dbReference type="EMBL" id="FNFK01000004">
    <property type="protein sequence ID" value="SDJ77487.1"/>
    <property type="molecule type" value="Genomic_DNA"/>
</dbReference>
<sequence length="112" mass="12918">MHIGEKIQFLREKEELSQRKLAKSMHVSRQTVSRWENGYSLPESESVILLAKTFGYPIEWFLKDAYGVDYLTSRPSEKLNERPSTDADLVASEQGGKQARSVLKKLFHPLHK</sequence>
<dbReference type="Gene3D" id="1.10.260.40">
    <property type="entry name" value="lambda repressor-like DNA-binding domains"/>
    <property type="match status" value="1"/>
</dbReference>
<protein>
    <submittedName>
        <fullName evidence="4">DNA-binding transcriptional regulator, XRE-family HTH domain</fullName>
    </submittedName>
</protein>
<evidence type="ECO:0000259" key="3">
    <source>
        <dbReference type="PROSITE" id="PS50943"/>
    </source>
</evidence>
<accession>A0A1G8WHB1</accession>
<keyword evidence="5" id="KW-1185">Reference proteome</keyword>
<evidence type="ECO:0000313" key="4">
    <source>
        <dbReference type="EMBL" id="SDJ77487.1"/>
    </source>
</evidence>
<gene>
    <name evidence="4" type="ORF">SAMN04488098_100417</name>
</gene>
<dbReference type="CDD" id="cd00093">
    <property type="entry name" value="HTH_XRE"/>
    <property type="match status" value="1"/>
</dbReference>
<dbReference type="PROSITE" id="PS50943">
    <property type="entry name" value="HTH_CROC1"/>
    <property type="match status" value="1"/>
</dbReference>
<proteinExistence type="predicted"/>
<dbReference type="SUPFAM" id="SSF47413">
    <property type="entry name" value="lambda repressor-like DNA-binding domains"/>
    <property type="match status" value="1"/>
</dbReference>
<dbReference type="PANTHER" id="PTHR46558:SF4">
    <property type="entry name" value="DNA-BIDING PHAGE PROTEIN"/>
    <property type="match status" value="1"/>
</dbReference>
<dbReference type="GO" id="GO:0003677">
    <property type="term" value="F:DNA binding"/>
    <property type="evidence" value="ECO:0007669"/>
    <property type="project" value="UniProtKB-KW"/>
</dbReference>
<dbReference type="InterPro" id="IPR010982">
    <property type="entry name" value="Lambda_DNA-bd_dom_sf"/>
</dbReference>
<dbReference type="InterPro" id="IPR001387">
    <property type="entry name" value="Cro/C1-type_HTH"/>
</dbReference>
<reference evidence="5" key="1">
    <citation type="submission" date="2016-10" db="EMBL/GenBank/DDBJ databases">
        <authorList>
            <person name="Varghese N."/>
            <person name="Submissions S."/>
        </authorList>
    </citation>
    <scope>NUCLEOTIDE SEQUENCE [LARGE SCALE GENOMIC DNA]</scope>
    <source>
        <strain evidence="5">DSM 19181</strain>
    </source>
</reference>
<evidence type="ECO:0000313" key="5">
    <source>
        <dbReference type="Proteomes" id="UP000199433"/>
    </source>
</evidence>
<feature type="domain" description="HTH cro/C1-type" evidence="3">
    <location>
        <begin position="7"/>
        <end position="61"/>
    </location>
</feature>
<dbReference type="OrthoDB" id="9805856at2"/>
<evidence type="ECO:0000256" key="2">
    <source>
        <dbReference type="SAM" id="MobiDB-lite"/>
    </source>
</evidence>
<dbReference type="AlphaFoldDB" id="A0A1G8WHB1"/>
<feature type="compositionally biased region" description="Basic and acidic residues" evidence="2">
    <location>
        <begin position="75"/>
        <end position="85"/>
    </location>
</feature>